<reference evidence="6 7" key="1">
    <citation type="submission" date="2018-03" db="EMBL/GenBank/DDBJ databases">
        <title>Genomic Encyclopedia of Archaeal and Bacterial Type Strains, Phase II (KMG-II): from individual species to whole genera.</title>
        <authorList>
            <person name="Goeker M."/>
        </authorList>
    </citation>
    <scope>NUCLEOTIDE SEQUENCE [LARGE SCALE GENOMIC DNA]</scope>
    <source>
        <strain evidence="6 7">DSM 44720</strain>
    </source>
</reference>
<keyword evidence="7" id="KW-1185">Reference proteome</keyword>
<keyword evidence="3" id="KW-0804">Transcription</keyword>
<keyword evidence="2 4" id="KW-0238">DNA-binding</keyword>
<proteinExistence type="predicted"/>
<dbReference type="PROSITE" id="PS50977">
    <property type="entry name" value="HTH_TETR_2"/>
    <property type="match status" value="1"/>
</dbReference>
<dbReference type="EMBL" id="PVTF01000001">
    <property type="protein sequence ID" value="PRY46415.1"/>
    <property type="molecule type" value="Genomic_DNA"/>
</dbReference>
<keyword evidence="1" id="KW-0805">Transcription regulation</keyword>
<dbReference type="InterPro" id="IPR001647">
    <property type="entry name" value="HTH_TetR"/>
</dbReference>
<dbReference type="Proteomes" id="UP000239494">
    <property type="component" value="Unassembled WGS sequence"/>
</dbReference>
<dbReference type="PANTHER" id="PTHR30055">
    <property type="entry name" value="HTH-TYPE TRANSCRIPTIONAL REGULATOR RUTR"/>
    <property type="match status" value="1"/>
</dbReference>
<dbReference type="Gene3D" id="1.10.357.10">
    <property type="entry name" value="Tetracycline Repressor, domain 2"/>
    <property type="match status" value="1"/>
</dbReference>
<dbReference type="PANTHER" id="PTHR30055:SF234">
    <property type="entry name" value="HTH-TYPE TRANSCRIPTIONAL REGULATOR BETI"/>
    <property type="match status" value="1"/>
</dbReference>
<evidence type="ECO:0000313" key="7">
    <source>
        <dbReference type="Proteomes" id="UP000239494"/>
    </source>
</evidence>
<dbReference type="SUPFAM" id="SSF46689">
    <property type="entry name" value="Homeodomain-like"/>
    <property type="match status" value="1"/>
</dbReference>
<dbReference type="Pfam" id="PF00440">
    <property type="entry name" value="TetR_N"/>
    <property type="match status" value="1"/>
</dbReference>
<sequence>MCKARGVSRATAPGQPPKASLREGLLAVAADLLAARGVAGLRLADVASRAGVSRQTVYNEFGNKAGLVQAVAVHRTAEYLVGVEERLGGATDPFDGMRDAITFMLAQAAEDRLVTSVVTGADAEDMLPFLTTRGLPVLLPATGMVAKHLRRRWPDLPDDRLHLAAETTVRLALSHLLMPSAPRDQAVEAMLAVARAILPRVA</sequence>
<name>A0A2T0TLA0_9PSEU</name>
<dbReference type="GO" id="GO:0003700">
    <property type="term" value="F:DNA-binding transcription factor activity"/>
    <property type="evidence" value="ECO:0007669"/>
    <property type="project" value="TreeGrafter"/>
</dbReference>
<evidence type="ECO:0000259" key="5">
    <source>
        <dbReference type="PROSITE" id="PS50977"/>
    </source>
</evidence>
<evidence type="ECO:0000256" key="2">
    <source>
        <dbReference type="ARBA" id="ARBA00023125"/>
    </source>
</evidence>
<dbReference type="InterPro" id="IPR050109">
    <property type="entry name" value="HTH-type_TetR-like_transc_reg"/>
</dbReference>
<accession>A0A2T0TLA0</accession>
<comment type="caution">
    <text evidence="6">The sequence shown here is derived from an EMBL/GenBank/DDBJ whole genome shotgun (WGS) entry which is preliminary data.</text>
</comment>
<dbReference type="GO" id="GO:0000976">
    <property type="term" value="F:transcription cis-regulatory region binding"/>
    <property type="evidence" value="ECO:0007669"/>
    <property type="project" value="TreeGrafter"/>
</dbReference>
<organism evidence="6 7">
    <name type="scientific">Umezawaea tangerina</name>
    <dbReference type="NCBI Taxonomy" id="84725"/>
    <lineage>
        <taxon>Bacteria</taxon>
        <taxon>Bacillati</taxon>
        <taxon>Actinomycetota</taxon>
        <taxon>Actinomycetes</taxon>
        <taxon>Pseudonocardiales</taxon>
        <taxon>Pseudonocardiaceae</taxon>
        <taxon>Umezawaea</taxon>
    </lineage>
</organism>
<evidence type="ECO:0000256" key="4">
    <source>
        <dbReference type="PROSITE-ProRule" id="PRU00335"/>
    </source>
</evidence>
<evidence type="ECO:0000313" key="6">
    <source>
        <dbReference type="EMBL" id="PRY46415.1"/>
    </source>
</evidence>
<evidence type="ECO:0000256" key="1">
    <source>
        <dbReference type="ARBA" id="ARBA00023015"/>
    </source>
</evidence>
<protein>
    <submittedName>
        <fullName evidence="6">TetR family transcriptional regulator</fullName>
    </submittedName>
</protein>
<gene>
    <name evidence="6" type="ORF">CLV43_101691</name>
</gene>
<dbReference type="PRINTS" id="PR00455">
    <property type="entry name" value="HTHTETR"/>
</dbReference>
<dbReference type="AlphaFoldDB" id="A0A2T0TLA0"/>
<feature type="DNA-binding region" description="H-T-H motif" evidence="4">
    <location>
        <begin position="42"/>
        <end position="61"/>
    </location>
</feature>
<evidence type="ECO:0000256" key="3">
    <source>
        <dbReference type="ARBA" id="ARBA00023163"/>
    </source>
</evidence>
<dbReference type="InterPro" id="IPR040611">
    <property type="entry name" value="AlkX_C"/>
</dbReference>
<dbReference type="InterPro" id="IPR009057">
    <property type="entry name" value="Homeodomain-like_sf"/>
</dbReference>
<feature type="domain" description="HTH tetR-type" evidence="5">
    <location>
        <begin position="19"/>
        <end position="79"/>
    </location>
</feature>
<dbReference type="Pfam" id="PF18556">
    <property type="entry name" value="TetR_C_35"/>
    <property type="match status" value="1"/>
</dbReference>